<evidence type="ECO:0008006" key="3">
    <source>
        <dbReference type="Google" id="ProtNLM"/>
    </source>
</evidence>
<dbReference type="Proteomes" id="UP000683507">
    <property type="component" value="Chromosome"/>
</dbReference>
<dbReference type="RefSeq" id="WP_258541901.1">
    <property type="nucleotide sequence ID" value="NZ_OU015584.1"/>
</dbReference>
<keyword evidence="2" id="KW-1185">Reference proteome</keyword>
<dbReference type="KEGG" id="ptan:CRYO30217_01711"/>
<reference evidence="1" key="1">
    <citation type="submission" date="2021-04" db="EMBL/GenBank/DDBJ databases">
        <authorList>
            <person name="Rodrigo-Torres L."/>
            <person name="Arahal R. D."/>
            <person name="Lucena T."/>
        </authorList>
    </citation>
    <scope>NUCLEOTIDE SEQUENCE</scope>
    <source>
        <strain evidence="1">AS29M-1</strain>
    </source>
</reference>
<evidence type="ECO:0000313" key="2">
    <source>
        <dbReference type="Proteomes" id="UP000683507"/>
    </source>
</evidence>
<name>A0A916JLW3_9FLAO</name>
<accession>A0A916JLW3</accession>
<sequence length="236" mass="27420">MRIGLAFSVVLSVTLTSCFLKHKTVIMVFANDDFKLELTSDSTFFISGYDKSNYTIPMPVYSSYGSYKESGDTLILSSFQKNFSFTLSHVKYRPTDVLGLRVEGQELQGGYEKSIGLVINVDTLDFNYELRGFNLEKVDLKQDSNKVMLIHKSYNCDFDDNIQYVSEIELTNSELVLKYPYSVSKLHIEMTDYRMFYKSAQELRFLDGEWKCKKLNRDSLSSLEETFFYKYTHTIK</sequence>
<gene>
    <name evidence="1" type="ORF">CRYO30217_01711</name>
</gene>
<proteinExistence type="predicted"/>
<dbReference type="EMBL" id="OU015584">
    <property type="protein sequence ID" value="CAG5081720.1"/>
    <property type="molecule type" value="Genomic_DNA"/>
</dbReference>
<protein>
    <recommendedName>
        <fullName evidence="3">Lipoprotein</fullName>
    </recommendedName>
</protein>
<dbReference type="PROSITE" id="PS51257">
    <property type="entry name" value="PROKAR_LIPOPROTEIN"/>
    <property type="match status" value="1"/>
</dbReference>
<organism evidence="1 2">
    <name type="scientific">Parvicella tangerina</name>
    <dbReference type="NCBI Taxonomy" id="2829795"/>
    <lineage>
        <taxon>Bacteria</taxon>
        <taxon>Pseudomonadati</taxon>
        <taxon>Bacteroidota</taxon>
        <taxon>Flavobacteriia</taxon>
        <taxon>Flavobacteriales</taxon>
        <taxon>Parvicellaceae</taxon>
        <taxon>Parvicella</taxon>
    </lineage>
</organism>
<evidence type="ECO:0000313" key="1">
    <source>
        <dbReference type="EMBL" id="CAG5081720.1"/>
    </source>
</evidence>
<dbReference type="AlphaFoldDB" id="A0A916JLW3"/>